<evidence type="ECO:0000256" key="1">
    <source>
        <dbReference type="SAM" id="Phobius"/>
    </source>
</evidence>
<feature type="transmembrane region" description="Helical" evidence="1">
    <location>
        <begin position="49"/>
        <end position="67"/>
    </location>
</feature>
<reference evidence="2" key="1">
    <citation type="journal article" date="2016" name="Genome Announc.">
        <title>Draft genomes of two strains of Paenibacillus glucanolyticus with capability to degrade lignocellulose.</title>
        <authorList>
            <person name="Mathews S.L."/>
            <person name="Pawlak J."/>
            <person name="Grunden A.M."/>
        </authorList>
    </citation>
    <scope>NUCLEOTIDE SEQUENCE [LARGE SCALE GENOMIC DNA]</scope>
    <source>
        <strain evidence="2">SLM1</strain>
    </source>
</reference>
<gene>
    <name evidence="2" type="ORF">AWU65_29080</name>
</gene>
<protein>
    <submittedName>
        <fullName evidence="2">Uncharacterized protein</fullName>
    </submittedName>
</protein>
<proteinExistence type="predicted"/>
<sequence length="78" mass="9251">MYMKKYGITFLMGSLCLAFTAITDILFGFPWTNFIINWKFTLFSIVEKWTVILLLILLFVPDVYQFFKKKKSRHASQS</sequence>
<name>A0A163F383_9BACL</name>
<comment type="caution">
    <text evidence="2">The sequence shown here is derived from an EMBL/GenBank/DDBJ whole genome shotgun (WGS) entry which is preliminary data.</text>
</comment>
<feature type="transmembrane region" description="Helical" evidence="1">
    <location>
        <begin position="7"/>
        <end position="29"/>
    </location>
</feature>
<keyword evidence="3" id="KW-1185">Reference proteome</keyword>
<dbReference type="RefSeq" id="WP_063480238.1">
    <property type="nucleotide sequence ID" value="NZ_CP147845.1"/>
</dbReference>
<dbReference type="Pfam" id="PF26310">
    <property type="entry name" value="YczF"/>
    <property type="match status" value="1"/>
</dbReference>
<dbReference type="GeneID" id="97554296"/>
<organism evidence="2 3">
    <name type="scientific">Paenibacillus glucanolyticus</name>
    <dbReference type="NCBI Taxonomy" id="59843"/>
    <lineage>
        <taxon>Bacteria</taxon>
        <taxon>Bacillati</taxon>
        <taxon>Bacillota</taxon>
        <taxon>Bacilli</taxon>
        <taxon>Bacillales</taxon>
        <taxon>Paenibacillaceae</taxon>
        <taxon>Paenibacillus</taxon>
    </lineage>
</organism>
<dbReference type="Proteomes" id="UP000076796">
    <property type="component" value="Unassembled WGS sequence"/>
</dbReference>
<dbReference type="OrthoDB" id="2658913at2"/>
<dbReference type="EMBL" id="LWMH01000002">
    <property type="protein sequence ID" value="KZS44126.1"/>
    <property type="molecule type" value="Genomic_DNA"/>
</dbReference>
<evidence type="ECO:0000313" key="3">
    <source>
        <dbReference type="Proteomes" id="UP000076796"/>
    </source>
</evidence>
<keyword evidence="1" id="KW-1133">Transmembrane helix</keyword>
<evidence type="ECO:0000313" key="2">
    <source>
        <dbReference type="EMBL" id="KZS44126.1"/>
    </source>
</evidence>
<keyword evidence="1" id="KW-0472">Membrane</keyword>
<dbReference type="InterPro" id="IPR058725">
    <property type="entry name" value="YczF"/>
</dbReference>
<accession>A0A163F383</accession>
<dbReference type="AlphaFoldDB" id="A0A163F383"/>
<keyword evidence="1" id="KW-0812">Transmembrane</keyword>